<dbReference type="Proteomes" id="UP001152795">
    <property type="component" value="Unassembled WGS sequence"/>
</dbReference>
<dbReference type="SUPFAM" id="SSF54695">
    <property type="entry name" value="POZ domain"/>
    <property type="match status" value="2"/>
</dbReference>
<dbReference type="GO" id="GO:0051260">
    <property type="term" value="P:protein homooligomerization"/>
    <property type="evidence" value="ECO:0007669"/>
    <property type="project" value="InterPro"/>
</dbReference>
<proteinExistence type="predicted"/>
<comment type="caution">
    <text evidence="1">The sequence shown here is derived from an EMBL/GenBank/DDBJ whole genome shotgun (WGS) entry which is preliminary data.</text>
</comment>
<dbReference type="InterPro" id="IPR000210">
    <property type="entry name" value="BTB/POZ_dom"/>
</dbReference>
<dbReference type="InterPro" id="IPR011333">
    <property type="entry name" value="SKP1/BTB/POZ_sf"/>
</dbReference>
<evidence type="ECO:0000313" key="2">
    <source>
        <dbReference type="Proteomes" id="UP001152795"/>
    </source>
</evidence>
<reference evidence="1" key="1">
    <citation type="submission" date="2020-04" db="EMBL/GenBank/DDBJ databases">
        <authorList>
            <person name="Alioto T."/>
            <person name="Alioto T."/>
            <person name="Gomez Garrido J."/>
        </authorList>
    </citation>
    <scope>NUCLEOTIDE SEQUENCE</scope>
    <source>
        <strain evidence="1">A484AB</strain>
    </source>
</reference>
<dbReference type="PROSITE" id="PS50097">
    <property type="entry name" value="BTB"/>
    <property type="match status" value="1"/>
</dbReference>
<dbReference type="SMART" id="SM00225">
    <property type="entry name" value="BTB"/>
    <property type="match status" value="2"/>
</dbReference>
<organism evidence="1 2">
    <name type="scientific">Paramuricea clavata</name>
    <name type="common">Red gorgonian</name>
    <name type="synonym">Violescent sea-whip</name>
    <dbReference type="NCBI Taxonomy" id="317549"/>
    <lineage>
        <taxon>Eukaryota</taxon>
        <taxon>Metazoa</taxon>
        <taxon>Cnidaria</taxon>
        <taxon>Anthozoa</taxon>
        <taxon>Octocorallia</taxon>
        <taxon>Malacalcyonacea</taxon>
        <taxon>Plexauridae</taxon>
        <taxon>Paramuricea</taxon>
    </lineage>
</organism>
<feature type="non-terminal residue" evidence="1">
    <location>
        <position position="1"/>
    </location>
</feature>
<dbReference type="EMBL" id="CACRXK020003630">
    <property type="protein sequence ID" value="CAB3999627.1"/>
    <property type="molecule type" value="Genomic_DNA"/>
</dbReference>
<protein>
    <submittedName>
        <fullName evidence="1">Chaperone dnaK2</fullName>
    </submittedName>
</protein>
<accession>A0A7D9I3R3</accession>
<dbReference type="CDD" id="cd18316">
    <property type="entry name" value="BTB_POZ_KCTD-like"/>
    <property type="match status" value="2"/>
</dbReference>
<gene>
    <name evidence="1" type="ORF">PACLA_8A002598</name>
</gene>
<dbReference type="InterPro" id="IPR003131">
    <property type="entry name" value="T1-type_BTB"/>
</dbReference>
<dbReference type="InterPro" id="IPR013320">
    <property type="entry name" value="ConA-like_dom_sf"/>
</dbReference>
<dbReference type="SUPFAM" id="SSF49899">
    <property type="entry name" value="Concanavalin A-like lectins/glucanases"/>
    <property type="match status" value="1"/>
</dbReference>
<sequence length="472" mass="53179">MSGEDLLTKFDDLVKRLRNEFNDIIEGERAKMKAELDAYNAEKQRMKAVEVSDNDIIHLNVGGHTLTTKRSTLCQVEGSLLASMFSGRWEDSLERDKDGAIFFDFNPQYFLVILEYLRAKKIATPEHPAPLPKVAEDQAKMYLKRAKMSGEDLLTKFDDLVKRFRNEFNDIIEGERAKMKAELDAYNAEKQRMKAVEVSDNDIIELNVGGHKLTTKRSTLCQVEGSLLASMFSGRWEDSLERDKDGAIFFDFNPQYFLVILDYLRAKKIATPEHPAPLPKVAEDQAESFNNLLEYLGLSDETVPAEKVPSEKFNQHSSNVVTLQEGGTVAVHGPNEGHSYVLGENVHQQGIVRFKLKVESFQTKTWMLVGVVKADVVPPNNNSYGWPGSYGWSLGQHGQVRKAGSCTVDNALKNVTKQGDTVELVLDCDAAKLSLHLSTGQQFHIEIPKSQTWRLNVDLRDANDKVRIIDDN</sequence>
<name>A0A7D9I3R3_PARCT</name>
<dbReference type="PANTHER" id="PTHR14499">
    <property type="entry name" value="POTASSIUM CHANNEL TETRAMERIZATION DOMAIN-CONTAINING"/>
    <property type="match status" value="1"/>
</dbReference>
<dbReference type="Gene3D" id="2.60.120.920">
    <property type="match status" value="1"/>
</dbReference>
<dbReference type="OrthoDB" id="2414723at2759"/>
<dbReference type="AlphaFoldDB" id="A0A7D9I3R3"/>
<dbReference type="Gene3D" id="3.30.710.10">
    <property type="entry name" value="Potassium Channel Kv1.1, Chain A"/>
    <property type="match status" value="2"/>
</dbReference>
<dbReference type="Pfam" id="PF02214">
    <property type="entry name" value="BTB_2"/>
    <property type="match status" value="2"/>
</dbReference>
<dbReference type="PANTHER" id="PTHR14499:SF136">
    <property type="entry name" value="GH08630P"/>
    <property type="match status" value="1"/>
</dbReference>
<keyword evidence="2" id="KW-1185">Reference proteome</keyword>
<evidence type="ECO:0000313" key="1">
    <source>
        <dbReference type="EMBL" id="CAB3999627.1"/>
    </source>
</evidence>
<dbReference type="InterPro" id="IPR043136">
    <property type="entry name" value="B30.2/SPRY_sf"/>
</dbReference>